<feature type="transmembrane region" description="Helical" evidence="6">
    <location>
        <begin position="584"/>
        <end position="602"/>
    </location>
</feature>
<dbReference type="Pfam" id="PF07690">
    <property type="entry name" value="MFS_1"/>
    <property type="match status" value="1"/>
</dbReference>
<feature type="region of interest" description="Disordered" evidence="5">
    <location>
        <begin position="214"/>
        <end position="337"/>
    </location>
</feature>
<feature type="transmembrane region" description="Helical" evidence="6">
    <location>
        <begin position="686"/>
        <end position="705"/>
    </location>
</feature>
<sequence>MDNRPRRSSTCADVAAVDTIQQAADAMPTATESYSLQYNGQADLSRHGHAPTHPILLERRASRRRADALRGIHPLYRPDHGRASIVAQPSRPTPPPNSSTRRGYASWSSYPSRPSDYLEPRNPFRNSVGTPSPSSSPITINSSPPRSNVQPRAPGTAQNKTPPQRHLGAALTPRERRRYTIHIHQSRQERISHYRRHSSQNQNDHQPQYLELENLRPLPPLPPDAHVPITSDYDEPSSHLAFHPPNESNSAIGPHPDNSETSLISYHYFPHSSSPSSSASTPCPPHPKPPRKEPAPSPCAKPPRKKPVPSPKPPVDSALGPGPGPDPDPAPAPTRPPSLTSPLHEIFFVALICLAQILMLAGLAQAMVPSSVISRSFSSSDPDGRAIPWYSAAYGLTSATFVLPSGRVGDLLGHKKVFVAGWAWFAAWSLITGFAGVVEERSGGRGEVFFCIGRGLQGIGPALLVPSGQALLGRTYPPGMRKNTVLCLFGASAPLGFVSGAVFSSLFSARGAWPWAFWTLAILCTLLAVASLLVLPSTGPPGLKVNEGLWARLDGYGMVLGVSGLVLLNFAFNQAPIVSWKTPYTYFLLIIGIMLLAAFVWHESRAAAYPLIPISAMKPATNFVLVCTGAGWGCFSIWVYYTFKFLEMMRGWSPVVASVGFIPAPICGLAASILAGILISRIKPHWIMLISMCAFFIGSLFLATAPVGQSYWLNTFFGILIMPFGMDMSNPAATILLSNSVSKEHQGIAASLVVTTVNYSISIALGIAGTVEVHTNNSGYNILKGYRAAQYFGAGLGFLGVLLALCFLVQSYFQKPPAPLQPRQSRGYVRT</sequence>
<comment type="caution">
    <text evidence="8">The sequence shown here is derived from an EMBL/GenBank/DDBJ whole genome shotgun (WGS) entry which is preliminary data.</text>
</comment>
<feature type="transmembrane region" description="Helical" evidence="6">
    <location>
        <begin position="749"/>
        <end position="771"/>
    </location>
</feature>
<evidence type="ECO:0000259" key="7">
    <source>
        <dbReference type="PROSITE" id="PS50850"/>
    </source>
</evidence>
<dbReference type="AlphaFoldDB" id="A0AAV9HWT2"/>
<keyword evidence="9" id="KW-1185">Reference proteome</keyword>
<dbReference type="SUPFAM" id="SSF103473">
    <property type="entry name" value="MFS general substrate transporter"/>
    <property type="match status" value="1"/>
</dbReference>
<feature type="compositionally biased region" description="Low complexity" evidence="5">
    <location>
        <begin position="270"/>
        <end position="281"/>
    </location>
</feature>
<dbReference type="PROSITE" id="PS50850">
    <property type="entry name" value="MFS"/>
    <property type="match status" value="1"/>
</dbReference>
<keyword evidence="2 6" id="KW-0812">Transmembrane</keyword>
<dbReference type="CDD" id="cd17476">
    <property type="entry name" value="MFS_Amf1_MDR_like"/>
    <property type="match status" value="1"/>
</dbReference>
<dbReference type="InterPro" id="IPR011701">
    <property type="entry name" value="MFS"/>
</dbReference>
<feature type="compositionally biased region" description="Basic and acidic residues" evidence="5">
    <location>
        <begin position="71"/>
        <end position="82"/>
    </location>
</feature>
<proteinExistence type="predicted"/>
<comment type="subcellular location">
    <subcellularLocation>
        <location evidence="1">Membrane</location>
        <topology evidence="1">Multi-pass membrane protein</topology>
    </subcellularLocation>
</comment>
<dbReference type="InterPro" id="IPR036259">
    <property type="entry name" value="MFS_trans_sf"/>
</dbReference>
<dbReference type="GO" id="GO:0022857">
    <property type="term" value="F:transmembrane transporter activity"/>
    <property type="evidence" value="ECO:0007669"/>
    <property type="project" value="InterPro"/>
</dbReference>
<organism evidence="8 9">
    <name type="scientific">Cladorrhinum samala</name>
    <dbReference type="NCBI Taxonomy" id="585594"/>
    <lineage>
        <taxon>Eukaryota</taxon>
        <taxon>Fungi</taxon>
        <taxon>Dikarya</taxon>
        <taxon>Ascomycota</taxon>
        <taxon>Pezizomycotina</taxon>
        <taxon>Sordariomycetes</taxon>
        <taxon>Sordariomycetidae</taxon>
        <taxon>Sordariales</taxon>
        <taxon>Podosporaceae</taxon>
        <taxon>Cladorrhinum</taxon>
    </lineage>
</organism>
<feature type="transmembrane region" description="Helical" evidence="6">
    <location>
        <begin position="346"/>
        <end position="367"/>
    </location>
</feature>
<feature type="transmembrane region" description="Helical" evidence="6">
    <location>
        <begin position="515"/>
        <end position="535"/>
    </location>
</feature>
<feature type="transmembrane region" description="Helical" evidence="6">
    <location>
        <begin position="791"/>
        <end position="813"/>
    </location>
</feature>
<evidence type="ECO:0000256" key="3">
    <source>
        <dbReference type="ARBA" id="ARBA00022989"/>
    </source>
</evidence>
<evidence type="ECO:0000313" key="8">
    <source>
        <dbReference type="EMBL" id="KAK4464206.1"/>
    </source>
</evidence>
<dbReference type="PANTHER" id="PTHR42718:SF1">
    <property type="entry name" value="LOW AFFINITY AMMONIUM TRANSPORTER"/>
    <property type="match status" value="1"/>
</dbReference>
<dbReference type="EMBL" id="MU864950">
    <property type="protein sequence ID" value="KAK4464206.1"/>
    <property type="molecule type" value="Genomic_DNA"/>
</dbReference>
<feature type="transmembrane region" description="Helical" evidence="6">
    <location>
        <begin position="555"/>
        <end position="572"/>
    </location>
</feature>
<dbReference type="Proteomes" id="UP001321749">
    <property type="component" value="Unassembled WGS sequence"/>
</dbReference>
<reference evidence="8" key="2">
    <citation type="submission" date="2023-06" db="EMBL/GenBank/DDBJ databases">
        <authorList>
            <consortium name="Lawrence Berkeley National Laboratory"/>
            <person name="Mondo S.J."/>
            <person name="Hensen N."/>
            <person name="Bonometti L."/>
            <person name="Westerberg I."/>
            <person name="Brannstrom I.O."/>
            <person name="Guillou S."/>
            <person name="Cros-Aarteil S."/>
            <person name="Calhoun S."/>
            <person name="Haridas S."/>
            <person name="Kuo A."/>
            <person name="Pangilinan J."/>
            <person name="Riley R."/>
            <person name="Labutti K."/>
            <person name="Andreopoulos B."/>
            <person name="Lipzen A."/>
            <person name="Chen C."/>
            <person name="Yanf M."/>
            <person name="Daum C."/>
            <person name="Ng V."/>
            <person name="Clum A."/>
            <person name="Steindorff A."/>
            <person name="Ohm R."/>
            <person name="Martin F."/>
            <person name="Silar P."/>
            <person name="Natvig D."/>
            <person name="Lalanne C."/>
            <person name="Gautier V."/>
            <person name="Ament-Velasquez S.L."/>
            <person name="Kruys A."/>
            <person name="Hutchinson M.I."/>
            <person name="Powell A.J."/>
            <person name="Barry K."/>
            <person name="Miller A.N."/>
            <person name="Grigoriev I.V."/>
            <person name="Debuchy R."/>
            <person name="Gladieux P."/>
            <person name="Thoren M.H."/>
            <person name="Johannesson H."/>
        </authorList>
    </citation>
    <scope>NUCLEOTIDE SEQUENCE</scope>
    <source>
        <strain evidence="8">PSN324</strain>
    </source>
</reference>
<feature type="compositionally biased region" description="Low complexity" evidence="5">
    <location>
        <begin position="130"/>
        <end position="148"/>
    </location>
</feature>
<protein>
    <submittedName>
        <fullName evidence="8">Major facilitator superfamily-domain-containing protein</fullName>
    </submittedName>
</protein>
<dbReference type="GO" id="GO:0016020">
    <property type="term" value="C:membrane"/>
    <property type="evidence" value="ECO:0007669"/>
    <property type="project" value="UniProtKB-SubCell"/>
</dbReference>
<name>A0AAV9HWT2_9PEZI</name>
<evidence type="ECO:0000256" key="4">
    <source>
        <dbReference type="ARBA" id="ARBA00023136"/>
    </source>
</evidence>
<feature type="region of interest" description="Disordered" evidence="5">
    <location>
        <begin position="185"/>
        <end position="204"/>
    </location>
</feature>
<evidence type="ECO:0000313" key="9">
    <source>
        <dbReference type="Proteomes" id="UP001321749"/>
    </source>
</evidence>
<feature type="region of interest" description="Disordered" evidence="5">
    <location>
        <begin position="71"/>
        <end position="177"/>
    </location>
</feature>
<keyword evidence="4 6" id="KW-0472">Membrane</keyword>
<gene>
    <name evidence="8" type="ORF">QBC42DRAFT_295193</name>
</gene>
<feature type="transmembrane region" description="Helical" evidence="6">
    <location>
        <begin position="485"/>
        <end position="509"/>
    </location>
</feature>
<dbReference type="Gene3D" id="1.20.1250.20">
    <property type="entry name" value="MFS general substrate transporter like domains"/>
    <property type="match status" value="1"/>
</dbReference>
<dbReference type="InterPro" id="IPR020846">
    <property type="entry name" value="MFS_dom"/>
</dbReference>
<dbReference type="PANTHER" id="PTHR42718">
    <property type="entry name" value="MAJOR FACILITATOR SUPERFAMILY MULTIDRUG TRANSPORTER MFSC"/>
    <property type="match status" value="1"/>
</dbReference>
<feature type="transmembrane region" description="Helical" evidence="6">
    <location>
        <begin position="711"/>
        <end position="737"/>
    </location>
</feature>
<evidence type="ECO:0000256" key="6">
    <source>
        <dbReference type="SAM" id="Phobius"/>
    </source>
</evidence>
<reference evidence="8" key="1">
    <citation type="journal article" date="2023" name="Mol. Phylogenet. Evol.">
        <title>Genome-scale phylogeny and comparative genomics of the fungal order Sordariales.</title>
        <authorList>
            <person name="Hensen N."/>
            <person name="Bonometti L."/>
            <person name="Westerberg I."/>
            <person name="Brannstrom I.O."/>
            <person name="Guillou S."/>
            <person name="Cros-Aarteil S."/>
            <person name="Calhoun S."/>
            <person name="Haridas S."/>
            <person name="Kuo A."/>
            <person name="Mondo S."/>
            <person name="Pangilinan J."/>
            <person name="Riley R."/>
            <person name="LaButti K."/>
            <person name="Andreopoulos B."/>
            <person name="Lipzen A."/>
            <person name="Chen C."/>
            <person name="Yan M."/>
            <person name="Daum C."/>
            <person name="Ng V."/>
            <person name="Clum A."/>
            <person name="Steindorff A."/>
            <person name="Ohm R.A."/>
            <person name="Martin F."/>
            <person name="Silar P."/>
            <person name="Natvig D.O."/>
            <person name="Lalanne C."/>
            <person name="Gautier V."/>
            <person name="Ament-Velasquez S.L."/>
            <person name="Kruys A."/>
            <person name="Hutchinson M.I."/>
            <person name="Powell A.J."/>
            <person name="Barry K."/>
            <person name="Miller A.N."/>
            <person name="Grigoriev I.V."/>
            <person name="Debuchy R."/>
            <person name="Gladieux P."/>
            <person name="Hiltunen Thoren M."/>
            <person name="Johannesson H."/>
        </authorList>
    </citation>
    <scope>NUCLEOTIDE SEQUENCE</scope>
    <source>
        <strain evidence="8">PSN324</strain>
    </source>
</reference>
<feature type="transmembrane region" description="Helical" evidence="6">
    <location>
        <begin position="417"/>
        <end position="435"/>
    </location>
</feature>
<feature type="domain" description="Major facilitator superfamily (MFS) profile" evidence="7">
    <location>
        <begin position="348"/>
        <end position="812"/>
    </location>
</feature>
<keyword evidence="3 6" id="KW-1133">Transmembrane helix</keyword>
<accession>A0AAV9HWT2</accession>
<feature type="transmembrane region" description="Helical" evidence="6">
    <location>
        <begin position="623"/>
        <end position="643"/>
    </location>
</feature>
<feature type="compositionally biased region" description="Pro residues" evidence="5">
    <location>
        <begin position="322"/>
        <end position="336"/>
    </location>
</feature>
<evidence type="ECO:0000256" key="2">
    <source>
        <dbReference type="ARBA" id="ARBA00022692"/>
    </source>
</evidence>
<evidence type="ECO:0000256" key="5">
    <source>
        <dbReference type="SAM" id="MobiDB-lite"/>
    </source>
</evidence>
<feature type="transmembrane region" description="Helical" evidence="6">
    <location>
        <begin position="655"/>
        <end position="679"/>
    </location>
</feature>
<dbReference type="Gene3D" id="1.20.1720.10">
    <property type="entry name" value="Multidrug resistance protein D"/>
    <property type="match status" value="1"/>
</dbReference>
<evidence type="ECO:0000256" key="1">
    <source>
        <dbReference type="ARBA" id="ARBA00004141"/>
    </source>
</evidence>